<organism evidence="9 10">
    <name type="scientific">Hyphococcus aureus</name>
    <dbReference type="NCBI Taxonomy" id="2666033"/>
    <lineage>
        <taxon>Bacteria</taxon>
        <taxon>Pseudomonadati</taxon>
        <taxon>Pseudomonadota</taxon>
        <taxon>Alphaproteobacteria</taxon>
        <taxon>Parvularculales</taxon>
        <taxon>Parvularculaceae</taxon>
        <taxon>Hyphococcus</taxon>
    </lineage>
</organism>
<feature type="transmembrane region" description="Helical" evidence="7">
    <location>
        <begin position="202"/>
        <end position="221"/>
    </location>
</feature>
<feature type="transmembrane region" description="Helical" evidence="7">
    <location>
        <begin position="72"/>
        <end position="93"/>
    </location>
</feature>
<feature type="transmembrane region" description="Helical" evidence="7">
    <location>
        <begin position="323"/>
        <end position="344"/>
    </location>
</feature>
<name>A0ABW1KYJ1_9PROT</name>
<feature type="transmembrane region" description="Helical" evidence="7">
    <location>
        <begin position="385"/>
        <end position="408"/>
    </location>
</feature>
<keyword evidence="5 7" id="KW-0472">Membrane</keyword>
<keyword evidence="2" id="KW-0813">Transport</keyword>
<keyword evidence="10" id="KW-1185">Reference proteome</keyword>
<dbReference type="PANTHER" id="PTHR23505">
    <property type="entry name" value="SPINSTER"/>
    <property type="match status" value="1"/>
</dbReference>
<dbReference type="RefSeq" id="WP_379878738.1">
    <property type="nucleotide sequence ID" value="NZ_JBHPON010000001.1"/>
</dbReference>
<dbReference type="InterPro" id="IPR020846">
    <property type="entry name" value="MFS_dom"/>
</dbReference>
<feature type="transmembrane region" description="Helical" evidence="7">
    <location>
        <begin position="289"/>
        <end position="311"/>
    </location>
</feature>
<dbReference type="InterPro" id="IPR011701">
    <property type="entry name" value="MFS"/>
</dbReference>
<keyword evidence="3 7" id="KW-0812">Transmembrane</keyword>
<dbReference type="Pfam" id="PF07690">
    <property type="entry name" value="MFS_1"/>
    <property type="match status" value="1"/>
</dbReference>
<feature type="transmembrane region" description="Helical" evidence="7">
    <location>
        <begin position="100"/>
        <end position="120"/>
    </location>
</feature>
<evidence type="ECO:0000313" key="10">
    <source>
        <dbReference type="Proteomes" id="UP001596116"/>
    </source>
</evidence>
<comment type="caution">
    <text evidence="9">The sequence shown here is derived from an EMBL/GenBank/DDBJ whole genome shotgun (WGS) entry which is preliminary data.</text>
</comment>
<comment type="subcellular location">
    <subcellularLocation>
        <location evidence="1">Membrane</location>
        <topology evidence="1">Multi-pass membrane protein</topology>
    </subcellularLocation>
</comment>
<evidence type="ECO:0000259" key="8">
    <source>
        <dbReference type="PROSITE" id="PS50850"/>
    </source>
</evidence>
<dbReference type="SUPFAM" id="SSF103473">
    <property type="entry name" value="MFS general substrate transporter"/>
    <property type="match status" value="1"/>
</dbReference>
<evidence type="ECO:0000256" key="1">
    <source>
        <dbReference type="ARBA" id="ARBA00004141"/>
    </source>
</evidence>
<evidence type="ECO:0000256" key="2">
    <source>
        <dbReference type="ARBA" id="ARBA00022448"/>
    </source>
</evidence>
<sequence length="460" mass="49575">MDISASGAGAPEEASAKPAADQADYPPPKQAWYCVAILALAVMVNFLDRGILNLLIEPIKADLGLSDTQISLIVGAAFTIFYAIFGWPVAVMVDRFSRKHMMAAGIAIFGLMTMMSGLASNFWHLFLARVGIGVGETTSGPSAYSLLSDYFPPEKLPRAIAVMNLGFVAGVGFSMIIGGVIISFVGTSGGYDLPFGLHLRGWQVVLIMVGLPGLIVSALMLTVKEPIRRGGIQKESRPIGEVFAFVGHHWKVYIPLFAGLALRSVQMFGLQTWGAPFYARTYGWSGVQYAYVAGVSLMIAMPIGLFVGSWLAERWWKKGIYDANIRITVISTAVAVPLAILQPIMPSPWLAAFIGFFAALWGGMAAPVENAALQSVTPNHLRGQVTFMFLFIMNVVGMMMGPLIVSTFTDVIFSEENIRYSLFLTALLMGPPAVFVFWAGMKPYGRAMAAGGPLQPPPAK</sequence>
<dbReference type="InterPro" id="IPR036259">
    <property type="entry name" value="MFS_trans_sf"/>
</dbReference>
<evidence type="ECO:0000256" key="6">
    <source>
        <dbReference type="SAM" id="MobiDB-lite"/>
    </source>
</evidence>
<dbReference type="Gene3D" id="1.20.1250.20">
    <property type="entry name" value="MFS general substrate transporter like domains"/>
    <property type="match status" value="1"/>
</dbReference>
<feature type="compositionally biased region" description="Low complexity" evidence="6">
    <location>
        <begin position="1"/>
        <end position="20"/>
    </location>
</feature>
<dbReference type="InterPro" id="IPR044770">
    <property type="entry name" value="MFS_spinster-like"/>
</dbReference>
<evidence type="ECO:0000256" key="3">
    <source>
        <dbReference type="ARBA" id="ARBA00022692"/>
    </source>
</evidence>
<reference evidence="9 10" key="1">
    <citation type="submission" date="2024-09" db="EMBL/GenBank/DDBJ databases">
        <authorList>
            <person name="Zhang Z.-H."/>
        </authorList>
    </citation>
    <scope>NUCLEOTIDE SEQUENCE [LARGE SCALE GENOMIC DNA]</scope>
    <source>
        <strain evidence="9 10">HHTR114</strain>
    </source>
</reference>
<feature type="transmembrane region" description="Helical" evidence="7">
    <location>
        <begin position="420"/>
        <end position="439"/>
    </location>
</feature>
<feature type="transmembrane region" description="Helical" evidence="7">
    <location>
        <begin position="350"/>
        <end position="373"/>
    </location>
</feature>
<feature type="transmembrane region" description="Helical" evidence="7">
    <location>
        <begin position="31"/>
        <end position="52"/>
    </location>
</feature>
<evidence type="ECO:0000256" key="5">
    <source>
        <dbReference type="ARBA" id="ARBA00023136"/>
    </source>
</evidence>
<proteinExistence type="predicted"/>
<protein>
    <submittedName>
        <fullName evidence="9">MFS transporter</fullName>
    </submittedName>
</protein>
<keyword evidence="4 7" id="KW-1133">Transmembrane helix</keyword>
<feature type="domain" description="Major facilitator superfamily (MFS) profile" evidence="8">
    <location>
        <begin position="34"/>
        <end position="444"/>
    </location>
</feature>
<feature type="transmembrane region" description="Helical" evidence="7">
    <location>
        <begin position="159"/>
        <end position="182"/>
    </location>
</feature>
<dbReference type="EMBL" id="JBHPON010000001">
    <property type="protein sequence ID" value="MFC6035732.1"/>
    <property type="molecule type" value="Genomic_DNA"/>
</dbReference>
<evidence type="ECO:0000313" key="9">
    <source>
        <dbReference type="EMBL" id="MFC6035732.1"/>
    </source>
</evidence>
<dbReference type="PANTHER" id="PTHR23505:SF79">
    <property type="entry name" value="PROTEIN SPINSTER"/>
    <property type="match status" value="1"/>
</dbReference>
<evidence type="ECO:0000256" key="7">
    <source>
        <dbReference type="SAM" id="Phobius"/>
    </source>
</evidence>
<accession>A0ABW1KYJ1</accession>
<gene>
    <name evidence="9" type="ORF">ACFMB1_09275</name>
</gene>
<feature type="region of interest" description="Disordered" evidence="6">
    <location>
        <begin position="1"/>
        <end position="22"/>
    </location>
</feature>
<evidence type="ECO:0000256" key="4">
    <source>
        <dbReference type="ARBA" id="ARBA00022989"/>
    </source>
</evidence>
<dbReference type="PROSITE" id="PS50850">
    <property type="entry name" value="MFS"/>
    <property type="match status" value="1"/>
</dbReference>
<dbReference type="Proteomes" id="UP001596116">
    <property type="component" value="Unassembled WGS sequence"/>
</dbReference>